<evidence type="ECO:0000256" key="2">
    <source>
        <dbReference type="ARBA" id="ARBA00023125"/>
    </source>
</evidence>
<keyword evidence="2 4" id="KW-0238">DNA-binding</keyword>
<dbReference type="PANTHER" id="PTHR30055">
    <property type="entry name" value="HTH-TYPE TRANSCRIPTIONAL REGULATOR RUTR"/>
    <property type="match status" value="1"/>
</dbReference>
<dbReference type="PROSITE" id="PS50977">
    <property type="entry name" value="HTH_TETR_2"/>
    <property type="match status" value="1"/>
</dbReference>
<dbReference type="PANTHER" id="PTHR30055:SF234">
    <property type="entry name" value="HTH-TYPE TRANSCRIPTIONAL REGULATOR BETI"/>
    <property type="match status" value="1"/>
</dbReference>
<dbReference type="InterPro" id="IPR041479">
    <property type="entry name" value="TetR_CgmR_C"/>
</dbReference>
<keyword evidence="3" id="KW-0804">Transcription</keyword>
<keyword evidence="6" id="KW-0614">Plasmid</keyword>
<dbReference type="InterPro" id="IPR009057">
    <property type="entry name" value="Homeodomain-like_sf"/>
</dbReference>
<keyword evidence="1" id="KW-0805">Transcription regulation</keyword>
<dbReference type="EMBL" id="KR152226">
    <property type="protein sequence ID" value="AKF15803.1"/>
    <property type="molecule type" value="Genomic_DNA"/>
</dbReference>
<dbReference type="Pfam" id="PF00440">
    <property type="entry name" value="TetR_N"/>
    <property type="match status" value="1"/>
</dbReference>
<dbReference type="Pfam" id="PF17937">
    <property type="entry name" value="TetR_C_28"/>
    <property type="match status" value="1"/>
</dbReference>
<dbReference type="InterPro" id="IPR001647">
    <property type="entry name" value="HTH_TetR"/>
</dbReference>
<evidence type="ECO:0000256" key="1">
    <source>
        <dbReference type="ARBA" id="ARBA00023015"/>
    </source>
</evidence>
<gene>
    <name evidence="6" type="ORF">pJD12_270</name>
</gene>
<protein>
    <submittedName>
        <fullName evidence="6">Transcriptional regulator, TetR family</fullName>
    </submittedName>
</protein>
<dbReference type="InterPro" id="IPR036271">
    <property type="entry name" value="Tet_transcr_reg_TetR-rel_C_sf"/>
</dbReference>
<feature type="domain" description="HTH tetR-type" evidence="5">
    <location>
        <begin position="5"/>
        <end position="65"/>
    </location>
</feature>
<dbReference type="PRINTS" id="PR00455">
    <property type="entry name" value="HTHTETR"/>
</dbReference>
<dbReference type="AlphaFoldDB" id="A0A0F6WFN6"/>
<proteinExistence type="predicted"/>
<geneLocation type="plasmid" evidence="6">
    <name>pJD12</name>
</geneLocation>
<dbReference type="GO" id="GO:0000976">
    <property type="term" value="F:transcription cis-regulatory region binding"/>
    <property type="evidence" value="ECO:0007669"/>
    <property type="project" value="TreeGrafter"/>
</dbReference>
<evidence type="ECO:0000256" key="4">
    <source>
        <dbReference type="PROSITE-ProRule" id="PRU00335"/>
    </source>
</evidence>
<dbReference type="SUPFAM" id="SSF46689">
    <property type="entry name" value="Homeodomain-like"/>
    <property type="match status" value="1"/>
</dbReference>
<dbReference type="GO" id="GO:0003700">
    <property type="term" value="F:DNA-binding transcription factor activity"/>
    <property type="evidence" value="ECO:0007669"/>
    <property type="project" value="TreeGrafter"/>
</dbReference>
<evidence type="ECO:0000256" key="3">
    <source>
        <dbReference type="ARBA" id="ARBA00023163"/>
    </source>
</evidence>
<dbReference type="GeneID" id="93363101"/>
<evidence type="ECO:0000259" key="5">
    <source>
        <dbReference type="PROSITE" id="PS50977"/>
    </source>
</evidence>
<accession>A0A0F6WFN6</accession>
<dbReference type="InterPro" id="IPR050109">
    <property type="entry name" value="HTH-type_TetR-like_transc_reg"/>
</dbReference>
<dbReference type="SUPFAM" id="SSF48498">
    <property type="entry name" value="Tetracyclin repressor-like, C-terminal domain"/>
    <property type="match status" value="1"/>
</dbReference>
<name>A0A0F6WFN6_9MICC</name>
<dbReference type="Gene3D" id="1.10.357.10">
    <property type="entry name" value="Tetracycline Repressor, domain 2"/>
    <property type="match status" value="1"/>
</dbReference>
<reference evidence="6" key="1">
    <citation type="journal article" date="2015" name="Genome Announc.">
        <title>Complete Genome Sequence of the Linear Plasmid pJD12 Hosted by Micrococcus sp. D12, Isolated from a High-Altitude Volcanic Lake in Argentina.</title>
        <authorList>
            <person name="Dib J.R."/>
            <person name="Angelov A."/>
            <person name="Liebl W."/>
            <person name="Dobber J."/>
            <person name="Voget S."/>
            <person name="Schuldes J."/>
            <person name="Gorriti M."/>
            <person name="Farias M.E."/>
            <person name="Meinhardt F."/>
            <person name="Daniel R."/>
        </authorList>
    </citation>
    <scope>NUCLEOTIDE SEQUENCE</scope>
    <source>
        <strain evidence="6">MG-2010-D12</strain>
        <plasmid evidence="6">pJD12</plasmid>
    </source>
</reference>
<dbReference type="RefSeq" id="WP_100056028.1">
    <property type="nucleotide sequence ID" value="NZ_KR152226.1"/>
</dbReference>
<organism evidence="6">
    <name type="scientific">Micrococcus sp. MG-2010-D12</name>
    <dbReference type="NCBI Taxonomy" id="936902"/>
    <lineage>
        <taxon>Bacteria</taxon>
        <taxon>Bacillati</taxon>
        <taxon>Actinomycetota</taxon>
        <taxon>Actinomycetes</taxon>
        <taxon>Micrococcales</taxon>
        <taxon>Micrococcaceae</taxon>
        <taxon>Micrococcus</taxon>
    </lineage>
</organism>
<sequence length="189" mass="21049">MMVRESKKTMILDAAIQVIEEDGITAVTFDSVAAAAGITRAGIIYHFPSRDDLIAAIHQRLADHWERQLEIACGKPTAEATPMERLTAYILTCSTAASRAEFQMILDSQHTQHKAIWEDLIDRWTGRSERDEAERDQMTSLALLAADGLWVNDLIGSRPISQDHRSETAKQIIALLQNDVHESEAKPNG</sequence>
<feature type="DNA-binding region" description="H-T-H motif" evidence="4">
    <location>
        <begin position="28"/>
        <end position="47"/>
    </location>
</feature>
<evidence type="ECO:0000313" key="6">
    <source>
        <dbReference type="EMBL" id="AKF15803.1"/>
    </source>
</evidence>